<reference evidence="2 3" key="1">
    <citation type="journal article" date="2017" name="Biochemistry">
        <title>Identification of the Biosynthetic Pathway for the Antibiotic Bicyclomycin.</title>
        <authorList>
            <person name="Patteson J."/>
            <person name="Cai W."/>
            <person name="Johnson R.A."/>
            <person name="Santa Maria K."/>
            <person name="Li B."/>
        </authorList>
    </citation>
    <scope>NUCLEOTIDE SEQUENCE [LARGE SCALE GENOMIC DNA]</scope>
    <source>
        <strain evidence="2 3">ATCC 21532</strain>
    </source>
</reference>
<dbReference type="OrthoDB" id="3212792at2"/>
<dbReference type="PANTHER" id="PTHR11803:SF58">
    <property type="entry name" value="PROTEIN HMF1-RELATED"/>
    <property type="match status" value="1"/>
</dbReference>
<dbReference type="Gene3D" id="3.30.1330.40">
    <property type="entry name" value="RutC-like"/>
    <property type="match status" value="1"/>
</dbReference>
<dbReference type="GO" id="GO:0019239">
    <property type="term" value="F:deaminase activity"/>
    <property type="evidence" value="ECO:0007669"/>
    <property type="project" value="TreeGrafter"/>
</dbReference>
<dbReference type="AlphaFoldDB" id="A0A2G1XH82"/>
<dbReference type="SUPFAM" id="SSF55298">
    <property type="entry name" value="YjgF-like"/>
    <property type="match status" value="1"/>
</dbReference>
<organism evidence="2 3">
    <name type="scientific">Streptomyces cinnamoneus</name>
    <name type="common">Streptoverticillium cinnamoneum</name>
    <dbReference type="NCBI Taxonomy" id="53446"/>
    <lineage>
        <taxon>Bacteria</taxon>
        <taxon>Bacillati</taxon>
        <taxon>Actinomycetota</taxon>
        <taxon>Actinomycetes</taxon>
        <taxon>Kitasatosporales</taxon>
        <taxon>Streptomycetaceae</taxon>
        <taxon>Streptomyces</taxon>
        <taxon>Streptomyces cinnamoneus group</taxon>
    </lineage>
</organism>
<evidence type="ECO:0000256" key="1">
    <source>
        <dbReference type="ARBA" id="ARBA00010552"/>
    </source>
</evidence>
<dbReference type="InterPro" id="IPR006175">
    <property type="entry name" value="YjgF/YER057c/UK114"/>
</dbReference>
<dbReference type="Pfam" id="PF01042">
    <property type="entry name" value="Ribonuc_L-PSP"/>
    <property type="match status" value="1"/>
</dbReference>
<comment type="caution">
    <text evidence="2">The sequence shown here is derived from an EMBL/GenBank/DDBJ whole genome shotgun (WGS) entry which is preliminary data.</text>
</comment>
<dbReference type="Proteomes" id="UP000222531">
    <property type="component" value="Unassembled WGS sequence"/>
</dbReference>
<evidence type="ECO:0000313" key="2">
    <source>
        <dbReference type="EMBL" id="PHQ50598.1"/>
    </source>
</evidence>
<dbReference type="GO" id="GO:0005829">
    <property type="term" value="C:cytosol"/>
    <property type="evidence" value="ECO:0007669"/>
    <property type="project" value="TreeGrafter"/>
</dbReference>
<dbReference type="PANTHER" id="PTHR11803">
    <property type="entry name" value="2-IMINOBUTANOATE/2-IMINOPROPANOATE DEAMINASE RIDA"/>
    <property type="match status" value="1"/>
</dbReference>
<protein>
    <submittedName>
        <fullName evidence="2">Enamine deaminase RidA</fullName>
    </submittedName>
</protein>
<sequence length="136" mass="14265">MARYWNPSEIAAPVGKYSHLAEAPAGHRLVWISGQVGIRPDGELAGPDAAAQTRQAFANIEALLDHLGAGPGDLVKLVTLVSGTDPGHLAGFMTGRDEYFAKWYPDGVYPAHTLAVVAGLAKPELAVEIEGIVAVP</sequence>
<proteinExistence type="inferred from homology"/>
<name>A0A2G1XH82_STRCJ</name>
<comment type="similarity">
    <text evidence="1">Belongs to the RutC family.</text>
</comment>
<dbReference type="InterPro" id="IPR035959">
    <property type="entry name" value="RutC-like_sf"/>
</dbReference>
<dbReference type="RefSeq" id="WP_099199894.1">
    <property type="nucleotide sequence ID" value="NZ_JBIRXA010000005.1"/>
</dbReference>
<dbReference type="CDD" id="cd00448">
    <property type="entry name" value="YjgF_YER057c_UK114_family"/>
    <property type="match status" value="1"/>
</dbReference>
<keyword evidence="3" id="KW-1185">Reference proteome</keyword>
<accession>A0A2G1XH82</accession>
<dbReference type="EMBL" id="NHZO01000148">
    <property type="protein sequence ID" value="PHQ50598.1"/>
    <property type="molecule type" value="Genomic_DNA"/>
</dbReference>
<gene>
    <name evidence="2" type="ORF">BLA24_17505</name>
</gene>
<evidence type="ECO:0000313" key="3">
    <source>
        <dbReference type="Proteomes" id="UP000222531"/>
    </source>
</evidence>